<dbReference type="AlphaFoldDB" id="A0A4C1YT81"/>
<keyword evidence="3" id="KW-1185">Reference proteome</keyword>
<feature type="region of interest" description="Disordered" evidence="1">
    <location>
        <begin position="82"/>
        <end position="127"/>
    </location>
</feature>
<organism evidence="2 3">
    <name type="scientific">Eumeta variegata</name>
    <name type="common">Bagworm moth</name>
    <name type="synonym">Eumeta japonica</name>
    <dbReference type="NCBI Taxonomy" id="151549"/>
    <lineage>
        <taxon>Eukaryota</taxon>
        <taxon>Metazoa</taxon>
        <taxon>Ecdysozoa</taxon>
        <taxon>Arthropoda</taxon>
        <taxon>Hexapoda</taxon>
        <taxon>Insecta</taxon>
        <taxon>Pterygota</taxon>
        <taxon>Neoptera</taxon>
        <taxon>Endopterygota</taxon>
        <taxon>Lepidoptera</taxon>
        <taxon>Glossata</taxon>
        <taxon>Ditrysia</taxon>
        <taxon>Tineoidea</taxon>
        <taxon>Psychidae</taxon>
        <taxon>Oiketicinae</taxon>
        <taxon>Eumeta</taxon>
    </lineage>
</organism>
<dbReference type="Proteomes" id="UP000299102">
    <property type="component" value="Unassembled WGS sequence"/>
</dbReference>
<dbReference type="EMBL" id="BGZK01001368">
    <property type="protein sequence ID" value="GBP78390.1"/>
    <property type="molecule type" value="Genomic_DNA"/>
</dbReference>
<reference evidence="2 3" key="1">
    <citation type="journal article" date="2019" name="Commun. Biol.">
        <title>The bagworm genome reveals a unique fibroin gene that provides high tensile strength.</title>
        <authorList>
            <person name="Kono N."/>
            <person name="Nakamura H."/>
            <person name="Ohtoshi R."/>
            <person name="Tomita M."/>
            <person name="Numata K."/>
            <person name="Arakawa K."/>
        </authorList>
    </citation>
    <scope>NUCLEOTIDE SEQUENCE [LARGE SCALE GENOMIC DNA]</scope>
</reference>
<evidence type="ECO:0000313" key="3">
    <source>
        <dbReference type="Proteomes" id="UP000299102"/>
    </source>
</evidence>
<accession>A0A4C1YT81</accession>
<dbReference type="OrthoDB" id="7483878at2759"/>
<name>A0A4C1YT81_EUMVA</name>
<feature type="compositionally biased region" description="Polar residues" evidence="1">
    <location>
        <begin position="82"/>
        <end position="91"/>
    </location>
</feature>
<evidence type="ECO:0000256" key="1">
    <source>
        <dbReference type="SAM" id="MobiDB-lite"/>
    </source>
</evidence>
<comment type="caution">
    <text evidence="2">The sequence shown here is derived from an EMBL/GenBank/DDBJ whole genome shotgun (WGS) entry which is preliminary data.</text>
</comment>
<evidence type="ECO:0000313" key="2">
    <source>
        <dbReference type="EMBL" id="GBP78390.1"/>
    </source>
</evidence>
<gene>
    <name evidence="2" type="ORF">EVAR_58180_1</name>
</gene>
<protein>
    <submittedName>
        <fullName evidence="2">Uncharacterized protein</fullName>
    </submittedName>
</protein>
<proteinExistence type="predicted"/>
<sequence length="127" mass="14591">MLCPINILRPVYTIWARNWEPRTAAAYGNKTIKRKVQTSLPEIQQFTPARARYQYLGLQPPGQRGGRHCGFFLHATASPTCTAQAQDSRLSTPRAFESRRARHLQQQQRHQPHQRQPRGPHVEALVT</sequence>